<dbReference type="VEuPathDB" id="FungiDB:CC1G_10435"/>
<protein>
    <recommendedName>
        <fullName evidence="2">DUF6533 domain-containing protein</fullName>
    </recommendedName>
</protein>
<keyword evidence="1" id="KW-1133">Transmembrane helix</keyword>
<accession>A8PDR6</accession>
<keyword evidence="1" id="KW-0812">Transmembrane</keyword>
<comment type="caution">
    <text evidence="3">The sequence shown here is derived from an EMBL/GenBank/DDBJ whole genome shotgun (WGS) entry which is preliminary data.</text>
</comment>
<feature type="transmembrane region" description="Helical" evidence="1">
    <location>
        <begin position="163"/>
        <end position="179"/>
    </location>
</feature>
<feature type="domain" description="DUF6533" evidence="2">
    <location>
        <begin position="48"/>
        <end position="90"/>
    </location>
</feature>
<dbReference type="HOGENOM" id="CLU_808962_0_0_1"/>
<evidence type="ECO:0000256" key="1">
    <source>
        <dbReference type="SAM" id="Phobius"/>
    </source>
</evidence>
<evidence type="ECO:0000313" key="4">
    <source>
        <dbReference type="Proteomes" id="UP000001861"/>
    </source>
</evidence>
<sequence length="343" mass="38672">MDPQAQAAAVQLLYEAFGEATKAAYSKGRGLVGQRVLGVLIHVGGHTAAAITFILFDIILNFSEELTHIWRARWTPIKVIYIVTRYYGLLFLVITFAMERQVQTLECSPLPSSIVIRVNDFDPRSCKGYHIFLVCGCTILYITAVNIIFTFRTFALYNRSKKVLAFFVITCTSGYYYGFHRRTSRSLYVFKLSLGYVSLEAYSLCTFTTNLITDRDLWVLADGQCDVGELLRTKPNASSMDRGSCFARIVDGAYFYFVTTLSIVVSAVFSMYKEGMYSLAVVPWVYVAFSYTGSHLVLNLRKAIEEMEPGAIEQSRSAMDFRKLGGNTGVAILVETERTVQWY</sequence>
<organism evidence="3 4">
    <name type="scientific">Coprinopsis cinerea (strain Okayama-7 / 130 / ATCC MYA-4618 / FGSC 9003)</name>
    <name type="common">Inky cap fungus</name>
    <name type="synonym">Hormographiella aspergillata</name>
    <dbReference type="NCBI Taxonomy" id="240176"/>
    <lineage>
        <taxon>Eukaryota</taxon>
        <taxon>Fungi</taxon>
        <taxon>Dikarya</taxon>
        <taxon>Basidiomycota</taxon>
        <taxon>Agaricomycotina</taxon>
        <taxon>Agaricomycetes</taxon>
        <taxon>Agaricomycetidae</taxon>
        <taxon>Agaricales</taxon>
        <taxon>Agaricineae</taxon>
        <taxon>Psathyrellaceae</taxon>
        <taxon>Coprinopsis</taxon>
    </lineage>
</organism>
<keyword evidence="1" id="KW-0472">Membrane</keyword>
<dbReference type="OrthoDB" id="2952413at2759"/>
<dbReference type="RefSeq" id="XP_001840649.2">
    <property type="nucleotide sequence ID" value="XM_001840597.2"/>
</dbReference>
<feature type="transmembrane region" description="Helical" evidence="1">
    <location>
        <begin position="253"/>
        <end position="272"/>
    </location>
</feature>
<feature type="transmembrane region" description="Helical" evidence="1">
    <location>
        <begin position="36"/>
        <end position="59"/>
    </location>
</feature>
<dbReference type="Proteomes" id="UP000001861">
    <property type="component" value="Unassembled WGS sequence"/>
</dbReference>
<name>A8PDR6_COPC7</name>
<keyword evidence="4" id="KW-1185">Reference proteome</keyword>
<evidence type="ECO:0000259" key="2">
    <source>
        <dbReference type="Pfam" id="PF20151"/>
    </source>
</evidence>
<gene>
    <name evidence="3" type="ORF">CC1G_10435</name>
</gene>
<feature type="transmembrane region" description="Helical" evidence="1">
    <location>
        <begin position="131"/>
        <end position="151"/>
    </location>
</feature>
<dbReference type="InParanoid" id="A8PDR6"/>
<dbReference type="KEGG" id="cci:CC1G_10435"/>
<dbReference type="InterPro" id="IPR045340">
    <property type="entry name" value="DUF6533"/>
</dbReference>
<reference evidence="3 4" key="1">
    <citation type="journal article" date="2010" name="Proc. Natl. Acad. Sci. U.S.A.">
        <title>Insights into evolution of multicellular fungi from the assembled chromosomes of the mushroom Coprinopsis cinerea (Coprinus cinereus).</title>
        <authorList>
            <person name="Stajich J.E."/>
            <person name="Wilke S.K."/>
            <person name="Ahren D."/>
            <person name="Au C.H."/>
            <person name="Birren B.W."/>
            <person name="Borodovsky M."/>
            <person name="Burns C."/>
            <person name="Canback B."/>
            <person name="Casselton L.A."/>
            <person name="Cheng C.K."/>
            <person name="Deng J."/>
            <person name="Dietrich F.S."/>
            <person name="Fargo D.C."/>
            <person name="Farman M.L."/>
            <person name="Gathman A.C."/>
            <person name="Goldberg J."/>
            <person name="Guigo R."/>
            <person name="Hoegger P.J."/>
            <person name="Hooker J.B."/>
            <person name="Huggins A."/>
            <person name="James T.Y."/>
            <person name="Kamada T."/>
            <person name="Kilaru S."/>
            <person name="Kodira C."/>
            <person name="Kues U."/>
            <person name="Kupfer D."/>
            <person name="Kwan H.S."/>
            <person name="Lomsadze A."/>
            <person name="Li W."/>
            <person name="Lilly W.W."/>
            <person name="Ma L.J."/>
            <person name="Mackey A.J."/>
            <person name="Manning G."/>
            <person name="Martin F."/>
            <person name="Muraguchi H."/>
            <person name="Natvig D.O."/>
            <person name="Palmerini H."/>
            <person name="Ramesh M.A."/>
            <person name="Rehmeyer C.J."/>
            <person name="Roe B.A."/>
            <person name="Shenoy N."/>
            <person name="Stanke M."/>
            <person name="Ter-Hovhannisyan V."/>
            <person name="Tunlid A."/>
            <person name="Velagapudi R."/>
            <person name="Vision T.J."/>
            <person name="Zeng Q."/>
            <person name="Zolan M.E."/>
            <person name="Pukkila P.J."/>
        </authorList>
    </citation>
    <scope>NUCLEOTIDE SEQUENCE [LARGE SCALE GENOMIC DNA]</scope>
    <source>
        <strain evidence="4">Okayama-7 / 130 / ATCC MYA-4618 / FGSC 9003</strain>
    </source>
</reference>
<dbReference type="GeneID" id="6017301"/>
<dbReference type="OMA" id="YLMAITW"/>
<evidence type="ECO:0000313" key="3">
    <source>
        <dbReference type="EMBL" id="EAU81148.2"/>
    </source>
</evidence>
<proteinExistence type="predicted"/>
<feature type="transmembrane region" description="Helical" evidence="1">
    <location>
        <begin position="278"/>
        <end position="298"/>
    </location>
</feature>
<feature type="transmembrane region" description="Helical" evidence="1">
    <location>
        <begin position="79"/>
        <end position="98"/>
    </location>
</feature>
<dbReference type="EMBL" id="AACS02000007">
    <property type="protein sequence ID" value="EAU81148.2"/>
    <property type="molecule type" value="Genomic_DNA"/>
</dbReference>
<dbReference type="Pfam" id="PF20151">
    <property type="entry name" value="DUF6533"/>
    <property type="match status" value="1"/>
</dbReference>
<dbReference type="AlphaFoldDB" id="A8PDR6"/>